<dbReference type="InterPro" id="IPR036866">
    <property type="entry name" value="RibonucZ/Hydroxyglut_hydro"/>
</dbReference>
<keyword evidence="7" id="KW-1185">Reference proteome</keyword>
<dbReference type="AlphaFoldDB" id="A0A5P8E9D2"/>
<evidence type="ECO:0000259" key="5">
    <source>
        <dbReference type="SMART" id="SM00849"/>
    </source>
</evidence>
<dbReference type="SMART" id="SM00849">
    <property type="entry name" value="Lactamase_B"/>
    <property type="match status" value="1"/>
</dbReference>
<dbReference type="Pfam" id="PF00753">
    <property type="entry name" value="Lactamase_B"/>
    <property type="match status" value="1"/>
</dbReference>
<evidence type="ECO:0000256" key="3">
    <source>
        <dbReference type="ARBA" id="ARBA00022801"/>
    </source>
</evidence>
<dbReference type="SUPFAM" id="SSF56281">
    <property type="entry name" value="Metallo-hydrolase/oxidoreductase"/>
    <property type="match status" value="1"/>
</dbReference>
<reference evidence="6 7" key="1">
    <citation type="submission" date="2018-11" db="EMBL/GenBank/DDBJ databases">
        <authorList>
            <person name="Na S.W."/>
            <person name="Baik M."/>
        </authorList>
    </citation>
    <scope>NUCLEOTIDE SEQUENCE [LARGE SCALE GENOMIC DNA]</scope>
    <source>
        <strain evidence="6 7">E39</strain>
    </source>
</reference>
<evidence type="ECO:0000313" key="7">
    <source>
        <dbReference type="Proteomes" id="UP000249375"/>
    </source>
</evidence>
<dbReference type="RefSeq" id="WP_111899121.1">
    <property type="nucleotide sequence ID" value="NZ_CP033459.1"/>
</dbReference>
<gene>
    <name evidence="6" type="ORF">C7Y71_011730</name>
</gene>
<dbReference type="InterPro" id="IPR001279">
    <property type="entry name" value="Metallo-B-lactamas"/>
</dbReference>
<dbReference type="PANTHER" id="PTHR46233:SF3">
    <property type="entry name" value="HYDROXYACYLGLUTATHIONE HYDROLASE GLOC"/>
    <property type="match status" value="1"/>
</dbReference>
<protein>
    <submittedName>
        <fullName evidence="6">MBL fold metallo-hydrolase</fullName>
    </submittedName>
</protein>
<keyword evidence="4" id="KW-0862">Zinc</keyword>
<dbReference type="KEGG" id="alq:C7Y71_011730"/>
<evidence type="ECO:0000313" key="6">
    <source>
        <dbReference type="EMBL" id="QFQ13621.1"/>
    </source>
</evidence>
<name>A0A5P8E9D2_9BACT</name>
<dbReference type="PANTHER" id="PTHR46233">
    <property type="entry name" value="HYDROXYACYLGLUTATHIONE HYDROLASE GLOC"/>
    <property type="match status" value="1"/>
</dbReference>
<evidence type="ECO:0000256" key="1">
    <source>
        <dbReference type="ARBA" id="ARBA00001947"/>
    </source>
</evidence>
<evidence type="ECO:0000256" key="4">
    <source>
        <dbReference type="ARBA" id="ARBA00022833"/>
    </source>
</evidence>
<evidence type="ECO:0000256" key="2">
    <source>
        <dbReference type="ARBA" id="ARBA00022723"/>
    </source>
</evidence>
<proteinExistence type="predicted"/>
<dbReference type="OrthoDB" id="9802248at2"/>
<organism evidence="6 7">
    <name type="scientific">Pseudoprevotella muciniphila</name>
    <dbReference type="NCBI Taxonomy" id="2133944"/>
    <lineage>
        <taxon>Bacteria</taxon>
        <taxon>Pseudomonadati</taxon>
        <taxon>Bacteroidota</taxon>
        <taxon>Bacteroidia</taxon>
        <taxon>Bacteroidales</taxon>
        <taxon>Prevotellaceae</taxon>
        <taxon>Pseudoprevotella</taxon>
    </lineage>
</organism>
<dbReference type="GO" id="GO:0016787">
    <property type="term" value="F:hydrolase activity"/>
    <property type="evidence" value="ECO:0007669"/>
    <property type="project" value="UniProtKB-KW"/>
</dbReference>
<feature type="domain" description="Metallo-beta-lactamase" evidence="5">
    <location>
        <begin position="13"/>
        <end position="197"/>
    </location>
</feature>
<dbReference type="Gene3D" id="3.60.15.10">
    <property type="entry name" value="Ribonuclease Z/Hydroxyacylglutathione hydrolase-like"/>
    <property type="match status" value="1"/>
</dbReference>
<dbReference type="Proteomes" id="UP000249375">
    <property type="component" value="Chromosome"/>
</dbReference>
<keyword evidence="3 6" id="KW-0378">Hydrolase</keyword>
<comment type="cofactor">
    <cofactor evidence="1">
        <name>Zn(2+)</name>
        <dbReference type="ChEBI" id="CHEBI:29105"/>
    </cofactor>
</comment>
<accession>A0A5P8E9D2</accession>
<dbReference type="EMBL" id="CP033459">
    <property type="protein sequence ID" value="QFQ13621.1"/>
    <property type="molecule type" value="Genomic_DNA"/>
</dbReference>
<keyword evidence="2" id="KW-0479">Metal-binding</keyword>
<sequence>MLNIKTFIVNPLGENTYLLWDETKKAAIVDCGAFFEEEKAAIDSFIIENELQVERLLLTHGHFDHIFGAQHIYDRYGIGPEIGEDDVLNYQAGKEQVRLFMHRDIPLDLPPLKGTFRKGDILSFGNTTLQVIATPGHTPGGVCFYDATDSVLLSGDSVFQGSIGRTDLPGGNYETLIKSLSEKIMTLPENTRVLPGHGGETTIAYEKMYNPYL</sequence>
<dbReference type="CDD" id="cd06262">
    <property type="entry name" value="metallo-hydrolase-like_MBL-fold"/>
    <property type="match status" value="1"/>
</dbReference>
<dbReference type="GO" id="GO:0046872">
    <property type="term" value="F:metal ion binding"/>
    <property type="evidence" value="ECO:0007669"/>
    <property type="project" value="UniProtKB-KW"/>
</dbReference>
<dbReference type="InterPro" id="IPR051453">
    <property type="entry name" value="MBL_Glyoxalase_II"/>
</dbReference>